<dbReference type="PANTHER" id="PTHR30349">
    <property type="entry name" value="PHAGE INTEGRASE-RELATED"/>
    <property type="match status" value="1"/>
</dbReference>
<evidence type="ECO:0000313" key="6">
    <source>
        <dbReference type="Proteomes" id="UP000095008"/>
    </source>
</evidence>
<keyword evidence="2" id="KW-0238">DNA-binding</keyword>
<dbReference type="EMBL" id="LWRY01000030">
    <property type="protein sequence ID" value="OCX74792.1"/>
    <property type="molecule type" value="Genomic_DNA"/>
</dbReference>
<evidence type="ECO:0000256" key="2">
    <source>
        <dbReference type="ARBA" id="ARBA00023125"/>
    </source>
</evidence>
<name>A0A1C2IFL8_ACITH</name>
<dbReference type="Proteomes" id="UP000095008">
    <property type="component" value="Unassembled WGS sequence"/>
</dbReference>
<keyword evidence="1" id="KW-0229">DNA integration</keyword>
<dbReference type="GO" id="GO:0015074">
    <property type="term" value="P:DNA integration"/>
    <property type="evidence" value="ECO:0007669"/>
    <property type="project" value="UniProtKB-KW"/>
</dbReference>
<dbReference type="PROSITE" id="PS51898">
    <property type="entry name" value="TYR_RECOMBINASE"/>
    <property type="match status" value="1"/>
</dbReference>
<comment type="caution">
    <text evidence="5">The sequence shown here is derived from an EMBL/GenBank/DDBJ whole genome shotgun (WGS) entry which is preliminary data.</text>
</comment>
<keyword evidence="6" id="KW-1185">Reference proteome</keyword>
<keyword evidence="3" id="KW-0233">DNA recombination</keyword>
<dbReference type="InterPro" id="IPR002104">
    <property type="entry name" value="Integrase_catalytic"/>
</dbReference>
<dbReference type="OrthoDB" id="5293731at2"/>
<dbReference type="GeneID" id="60696820"/>
<evidence type="ECO:0000259" key="4">
    <source>
        <dbReference type="PROSITE" id="PS51898"/>
    </source>
</evidence>
<dbReference type="Gene3D" id="1.10.150.130">
    <property type="match status" value="1"/>
</dbReference>
<evidence type="ECO:0000313" key="5">
    <source>
        <dbReference type="EMBL" id="OCX74792.1"/>
    </source>
</evidence>
<feature type="domain" description="Tyr recombinase" evidence="4">
    <location>
        <begin position="166"/>
        <end position="334"/>
    </location>
</feature>
<evidence type="ECO:0000256" key="1">
    <source>
        <dbReference type="ARBA" id="ARBA00022908"/>
    </source>
</evidence>
<dbReference type="GO" id="GO:0006310">
    <property type="term" value="P:DNA recombination"/>
    <property type="evidence" value="ECO:0007669"/>
    <property type="project" value="UniProtKB-KW"/>
</dbReference>
<reference evidence="5" key="1">
    <citation type="journal article" date="2016" name="Int. J. Mol. Sci.">
        <title>Comparative genomics of the extreme acidophile Acidithiobacillus thiooxidans reveals intraspecific divergence and niche adaptation.</title>
        <authorList>
            <person name="Zhang X."/>
            <person name="Feng X."/>
            <person name="Tao J."/>
            <person name="Ma L."/>
            <person name="Xiao Y."/>
            <person name="Liang Y."/>
            <person name="Liu X."/>
            <person name="Yin H."/>
        </authorList>
    </citation>
    <scope>NUCLEOTIDE SEQUENCE [LARGE SCALE GENOMIC DNA]</scope>
    <source>
        <strain evidence="5">DXS-W</strain>
    </source>
</reference>
<gene>
    <name evidence="5" type="ORF">A6M23_04885</name>
</gene>
<accession>A0A1C2IFL8</accession>
<dbReference type="InterPro" id="IPR050090">
    <property type="entry name" value="Tyrosine_recombinase_XerCD"/>
</dbReference>
<sequence>MATIFQRGKFWRAQIRRSGYPALTATFDSKLAAQRWAVEKESEIQKNSPERLRQRIEMRQFTLNDALDRYEREVLPAKSANARKIEPTYCRNLRAVLGPFPLADLDGAHLSRTLRQWDQEKSWSPNTVRLHLALLSFLFGVARKEWGMPDLVNPVPLVRKPKLPRGRDRRLVGDEESRLLAACSLTNPELADIVIFAIETAMRQGEIMDLEWRHINWLDHIAYLPETKNGSARLVPLSERAEAVLQRQQARTKDQNDRVWKYTNNGMRAVYNRAVKRAGIEGLTFHDLRHEATSRLVEKGIPIMTAQAITGHKSTQMLKRYTHISAQSLVQAVRGQN</sequence>
<evidence type="ECO:0000256" key="3">
    <source>
        <dbReference type="ARBA" id="ARBA00023172"/>
    </source>
</evidence>
<dbReference type="PANTHER" id="PTHR30349:SF94">
    <property type="entry name" value="INTEGRASE_RECOMBINASE HI_1414-RELATED"/>
    <property type="match status" value="1"/>
</dbReference>
<dbReference type="RefSeq" id="WP_031568930.1">
    <property type="nucleotide sequence ID" value="NZ_JABBDW010000163.1"/>
</dbReference>
<dbReference type="SUPFAM" id="SSF56349">
    <property type="entry name" value="DNA breaking-rejoining enzymes"/>
    <property type="match status" value="1"/>
</dbReference>
<dbReference type="GO" id="GO:0003677">
    <property type="term" value="F:DNA binding"/>
    <property type="evidence" value="ECO:0007669"/>
    <property type="project" value="UniProtKB-KW"/>
</dbReference>
<dbReference type="InterPro" id="IPR011010">
    <property type="entry name" value="DNA_brk_join_enz"/>
</dbReference>
<proteinExistence type="predicted"/>
<dbReference type="InterPro" id="IPR013762">
    <property type="entry name" value="Integrase-like_cat_sf"/>
</dbReference>
<protein>
    <recommendedName>
        <fullName evidence="4">Tyr recombinase domain-containing protein</fullName>
    </recommendedName>
</protein>
<dbReference type="InterPro" id="IPR010998">
    <property type="entry name" value="Integrase_recombinase_N"/>
</dbReference>
<dbReference type="CDD" id="cd00796">
    <property type="entry name" value="INT_Rci_Hp1_C"/>
    <property type="match status" value="1"/>
</dbReference>
<dbReference type="AlphaFoldDB" id="A0A1C2IFL8"/>
<organism evidence="5 6">
    <name type="scientific">Acidithiobacillus thiooxidans</name>
    <name type="common">Thiobacillus thiooxidans</name>
    <dbReference type="NCBI Taxonomy" id="930"/>
    <lineage>
        <taxon>Bacteria</taxon>
        <taxon>Pseudomonadati</taxon>
        <taxon>Pseudomonadota</taxon>
        <taxon>Acidithiobacillia</taxon>
        <taxon>Acidithiobacillales</taxon>
        <taxon>Acidithiobacillaceae</taxon>
        <taxon>Acidithiobacillus</taxon>
    </lineage>
</organism>
<dbReference type="Pfam" id="PF00589">
    <property type="entry name" value="Phage_integrase"/>
    <property type="match status" value="1"/>
</dbReference>
<dbReference type="Gene3D" id="1.10.443.10">
    <property type="entry name" value="Intergrase catalytic core"/>
    <property type="match status" value="1"/>
</dbReference>